<proteinExistence type="predicted"/>
<evidence type="ECO:0000313" key="1">
    <source>
        <dbReference type="EMBL" id="QNN54025.1"/>
    </source>
</evidence>
<sequence>MDRYAENNRITRVRWRFDDGSSVEQRLDGTAANRSLQTLRIPVTTSGSVVLEVLDSTPGSRDTMAVSEVRIGTAG</sequence>
<name>A0A7G9REK0_9ACTN</name>
<evidence type="ECO:0000313" key="2">
    <source>
        <dbReference type="Proteomes" id="UP000515947"/>
    </source>
</evidence>
<dbReference type="Proteomes" id="UP000515947">
    <property type="component" value="Chromosome"/>
</dbReference>
<dbReference type="EMBL" id="CP060713">
    <property type="protein sequence ID" value="QNN54025.1"/>
    <property type="molecule type" value="Genomic_DNA"/>
</dbReference>
<accession>A0A7G9REK0</accession>
<protein>
    <submittedName>
        <fullName evidence="1">Uncharacterized protein</fullName>
    </submittedName>
</protein>
<dbReference type="KEGG" id="nmes:H9L09_06505"/>
<gene>
    <name evidence="1" type="ORF">H9L09_06505</name>
</gene>
<reference evidence="1 2" key="1">
    <citation type="submission" date="2020-08" db="EMBL/GenBank/DDBJ databases">
        <title>Genome sequence of Nocardioides mesophilus KACC 16243T.</title>
        <authorList>
            <person name="Hyun D.-W."/>
            <person name="Bae J.-W."/>
        </authorList>
    </citation>
    <scope>NUCLEOTIDE SEQUENCE [LARGE SCALE GENOMIC DNA]</scope>
    <source>
        <strain evidence="1 2">KACC 16243</strain>
    </source>
</reference>
<dbReference type="AlphaFoldDB" id="A0A7G9REK0"/>
<organism evidence="1 2">
    <name type="scientific">Nocardioides mesophilus</name>
    <dbReference type="NCBI Taxonomy" id="433659"/>
    <lineage>
        <taxon>Bacteria</taxon>
        <taxon>Bacillati</taxon>
        <taxon>Actinomycetota</taxon>
        <taxon>Actinomycetes</taxon>
        <taxon>Propionibacteriales</taxon>
        <taxon>Nocardioidaceae</taxon>
        <taxon>Nocardioides</taxon>
    </lineage>
</organism>
<keyword evidence="2" id="KW-1185">Reference proteome</keyword>